<reference evidence="1 4" key="1">
    <citation type="journal article" date="2015" name="Genome Announc.">
        <title>Complete Genome Sequence of the Nitrogen-Fixing and Solvent-Producing Clostridium pasteurianum DSM 525.</title>
        <authorList>
            <person name="Poehlein A."/>
            <person name="Grosse-Honebrink A."/>
            <person name="Zhang Y."/>
            <person name="Minton N.P."/>
            <person name="Daniel R."/>
        </authorList>
    </citation>
    <scope>NUCLEOTIDE SEQUENCE [LARGE SCALE GENOMIC DNA]</scope>
    <source>
        <strain evidence="1">DSM 525</strain>
        <strain evidence="4">DSM 525 / ATCC 6013</strain>
    </source>
</reference>
<sequence length="125" mass="14401">MKISNQKLLEDIQKLGGVAQKQLPVKVSYAISKNISKIESELKIYDKERQKLIEKYGEKDEQGKVVADEKGQIKFKDKDSWDKDIKALLDIENEIDIHKFSIDELNGFNISAAELQVIDYMIDDK</sequence>
<dbReference type="EMBL" id="JPGY02000001">
    <property type="protein sequence ID" value="KRU13937.1"/>
    <property type="molecule type" value="Genomic_DNA"/>
</dbReference>
<dbReference type="KEGG" id="cpat:CLPA_c40210"/>
<reference evidence="2 3" key="3">
    <citation type="journal article" name="Genome Announc.">
        <title>Improved Draft Genome Sequence of Clostridium pasteurianum Strain ATCC 6013 (DSM 525) Using a Hybrid Next-Generation Sequencing Approach.</title>
        <authorList>
            <person name="Pyne M.E."/>
            <person name="Utturkar S."/>
            <person name="Brown S.D."/>
            <person name="Moo-Young M."/>
            <person name="Chung D.A."/>
            <person name="Chou C.P."/>
        </authorList>
    </citation>
    <scope>NUCLEOTIDE SEQUENCE [LARGE SCALE GENOMIC DNA]</scope>
    <source>
        <strain evidence="2 3">ATCC 6013</strain>
    </source>
</reference>
<dbReference type="KEGG" id="cpae:CPAST_c40210"/>
<dbReference type="Proteomes" id="UP000028042">
    <property type="component" value="Unassembled WGS sequence"/>
</dbReference>
<proteinExistence type="predicted"/>
<dbReference type="Proteomes" id="UP000030905">
    <property type="component" value="Chromosome"/>
</dbReference>
<evidence type="ECO:0008006" key="5">
    <source>
        <dbReference type="Google" id="ProtNLM"/>
    </source>
</evidence>
<dbReference type="eggNOG" id="ENOG50335HT">
    <property type="taxonomic scope" value="Bacteria"/>
</dbReference>
<evidence type="ECO:0000313" key="2">
    <source>
        <dbReference type="EMBL" id="KRU13937.1"/>
    </source>
</evidence>
<dbReference type="EMBL" id="CP009268">
    <property type="protein sequence ID" value="AJA54038.1"/>
    <property type="molecule type" value="Genomic_DNA"/>
</dbReference>
<name>A0A0H3JBN7_CLOPA</name>
<reference evidence="2" key="2">
    <citation type="submission" date="2015-10" db="EMBL/GenBank/DDBJ databases">
        <title>Improved Draft Genome Sequence of Clostridium pasteurianum Strain ATCC 6013 (DSM 525) Using a Hybrid Next-Generation Sequencing Approach.</title>
        <authorList>
            <person name="Pyne M.E."/>
            <person name="Utturkar S.M."/>
            <person name="Brown S.D."/>
            <person name="Moo-Young M."/>
            <person name="Chung D.A."/>
            <person name="Chou P.C."/>
        </authorList>
    </citation>
    <scope>NUCLEOTIDE SEQUENCE</scope>
    <source>
        <strain evidence="2">ATCC 6013</strain>
    </source>
</reference>
<organism evidence="1 4">
    <name type="scientific">Clostridium pasteurianum DSM 525 = ATCC 6013</name>
    <dbReference type="NCBI Taxonomy" id="1262449"/>
    <lineage>
        <taxon>Bacteria</taxon>
        <taxon>Bacillati</taxon>
        <taxon>Bacillota</taxon>
        <taxon>Clostridia</taxon>
        <taxon>Eubacteriales</taxon>
        <taxon>Clostridiaceae</taxon>
        <taxon>Clostridium</taxon>
    </lineage>
</organism>
<dbReference type="RefSeq" id="WP_003444998.1">
    <property type="nucleotide sequence ID" value="NZ_ANZB01000006.1"/>
</dbReference>
<evidence type="ECO:0000313" key="4">
    <source>
        <dbReference type="Proteomes" id="UP000030905"/>
    </source>
</evidence>
<gene>
    <name evidence="1" type="ORF">CLPA_c40210</name>
    <name evidence="2" type="ORF">CP6013_03193</name>
</gene>
<keyword evidence="4" id="KW-1185">Reference proteome</keyword>
<accession>A0A0H3JBN7</accession>
<dbReference type="PATRIC" id="fig|1262449.3.peg.2110"/>
<protein>
    <recommendedName>
        <fullName evidence="5">Phage protein</fullName>
    </recommendedName>
</protein>
<evidence type="ECO:0000313" key="3">
    <source>
        <dbReference type="Proteomes" id="UP000028042"/>
    </source>
</evidence>
<dbReference type="GeneID" id="93076096"/>
<dbReference type="AlphaFoldDB" id="A0A0H3JBN7"/>
<evidence type="ECO:0000313" key="1">
    <source>
        <dbReference type="EMBL" id="AJA54038.1"/>
    </source>
</evidence>